<feature type="compositionally biased region" description="Low complexity" evidence="1">
    <location>
        <begin position="34"/>
        <end position="58"/>
    </location>
</feature>
<feature type="compositionally biased region" description="Polar residues" evidence="1">
    <location>
        <begin position="344"/>
        <end position="354"/>
    </location>
</feature>
<evidence type="ECO:0000313" key="3">
    <source>
        <dbReference type="Proteomes" id="UP000002497"/>
    </source>
</evidence>
<organism evidence="3">
    <name type="scientific">Coccidioides posadasii (strain RMSCC 757 / Silveira)</name>
    <name type="common">Valley fever fungus</name>
    <dbReference type="NCBI Taxonomy" id="443226"/>
    <lineage>
        <taxon>Eukaryota</taxon>
        <taxon>Fungi</taxon>
        <taxon>Dikarya</taxon>
        <taxon>Ascomycota</taxon>
        <taxon>Pezizomycotina</taxon>
        <taxon>Eurotiomycetes</taxon>
        <taxon>Eurotiomycetidae</taxon>
        <taxon>Onygenales</taxon>
        <taxon>Onygenaceae</taxon>
        <taxon>Coccidioides</taxon>
    </lineage>
</organism>
<dbReference type="InterPro" id="IPR029005">
    <property type="entry name" value="LIM-bd/SEUSS"/>
</dbReference>
<gene>
    <name evidence="2" type="ORF">CPSG_06146</name>
</gene>
<dbReference type="VEuPathDB" id="FungiDB:CPSG_06146"/>
<keyword evidence="3" id="KW-1185">Reference proteome</keyword>
<evidence type="ECO:0000256" key="1">
    <source>
        <dbReference type="SAM" id="MobiDB-lite"/>
    </source>
</evidence>
<protein>
    <submittedName>
        <fullName evidence="2">PTAB</fullName>
    </submittedName>
</protein>
<dbReference type="EMBL" id="GL636494">
    <property type="protein sequence ID" value="EFW17703.1"/>
    <property type="molecule type" value="Genomic_DNA"/>
</dbReference>
<name>E9D8J4_COCPS</name>
<feature type="compositionally biased region" description="Polar residues" evidence="1">
    <location>
        <begin position="70"/>
        <end position="84"/>
    </location>
</feature>
<feature type="region of interest" description="Disordered" evidence="1">
    <location>
        <begin position="1"/>
        <end position="91"/>
    </location>
</feature>
<evidence type="ECO:0000313" key="2">
    <source>
        <dbReference type="EMBL" id="EFW17703.1"/>
    </source>
</evidence>
<dbReference type="OMA" id="HNSAQNT"/>
<dbReference type="PANTHER" id="PTHR10378">
    <property type="entry name" value="LIM DOMAIN-BINDING PROTEIN"/>
    <property type="match status" value="1"/>
</dbReference>
<dbReference type="AlphaFoldDB" id="E9D8J4"/>
<feature type="compositionally biased region" description="Low complexity" evidence="1">
    <location>
        <begin position="394"/>
        <end position="414"/>
    </location>
</feature>
<dbReference type="eggNOG" id="ENOG502S0PM">
    <property type="taxonomic scope" value="Eukaryota"/>
</dbReference>
<sequence length="465" mass="50352">MQMHENQAVAAHPQPPPTTQSNNPPSQPPPNQPQLPTSSQPPQQPSQTQPQQGQTPQNQPTPQPSQQPQMSAQEAQLRAQQQGAGSAMMIPPRMPNVKRSFMFRLLSFAEQLSAYSNRNPAQGLAYWQSFVEQFYSPVGVLRQGVCNAQRGSKQFEISTPALARYYWTQFNSGIRQIQMIVEAAVEKDLPTGGQVIESPRTSFLYWFDNGCQLVSRGAIKVYLNHNGQIDVLDIGINGHTEYVPRHLLQPPESDQKQSPKVGKALNKRIQQKPMVNPGISLPDSVVTDDGVPVAVMRFLEVAEIISQMQHLFQFSLQNPHLSPPEALRQLVANAPVAARHIQRTPSLNGPSQFASPALGHLGIPGVQGSPHLGGPAHTPSPAQNPMAGPVAMVAQQSQQGTNTSGSQGTSANTSPNVNNKRRRASTIKMEADENGTAEVNGTGPNNAVKVKASPRVGGKRQKGTS</sequence>
<dbReference type="OrthoDB" id="774557at2759"/>
<dbReference type="Proteomes" id="UP000002497">
    <property type="component" value="Unassembled WGS sequence"/>
</dbReference>
<reference evidence="3" key="1">
    <citation type="journal article" date="2010" name="Genome Res.">
        <title>Population genomic sequencing of Coccidioides fungi reveals recent hybridization and transposon control.</title>
        <authorList>
            <person name="Neafsey D.E."/>
            <person name="Barker B.M."/>
            <person name="Sharpton T.J."/>
            <person name="Stajich J.E."/>
            <person name="Park D.J."/>
            <person name="Whiston E."/>
            <person name="Hung C.-Y."/>
            <person name="McMahan C."/>
            <person name="White J."/>
            <person name="Sykes S."/>
            <person name="Heiman D."/>
            <person name="Young S."/>
            <person name="Zeng Q."/>
            <person name="Abouelleil A."/>
            <person name="Aftuck L."/>
            <person name="Bessette D."/>
            <person name="Brown A."/>
            <person name="FitzGerald M."/>
            <person name="Lui A."/>
            <person name="Macdonald J.P."/>
            <person name="Priest M."/>
            <person name="Orbach M.J."/>
            <person name="Galgiani J.N."/>
            <person name="Kirkland T.N."/>
            <person name="Cole G.T."/>
            <person name="Birren B.W."/>
            <person name="Henn M.R."/>
            <person name="Taylor J.W."/>
            <person name="Rounsley S.D."/>
        </authorList>
    </citation>
    <scope>NUCLEOTIDE SEQUENCE [LARGE SCALE GENOMIC DNA]</scope>
    <source>
        <strain evidence="3">RMSCC 757 / Silveira</strain>
    </source>
</reference>
<dbReference type="VEuPathDB" id="FungiDB:D8B26_000372"/>
<dbReference type="STRING" id="443226.E9D8J4"/>
<dbReference type="HOGENOM" id="CLU_009804_2_0_1"/>
<accession>E9D8J4</accession>
<proteinExistence type="predicted"/>
<reference evidence="3" key="2">
    <citation type="submission" date="2010-03" db="EMBL/GenBank/DDBJ databases">
        <title>The genome sequence of Coccidioides posadasii strain Silveira.</title>
        <authorList>
            <consortium name="The Broad Institute Genome Sequencing Center for Infectious Disease"/>
            <person name="Neafsey D."/>
            <person name="Orbach M."/>
            <person name="Henn M.R."/>
            <person name="Cole G.T."/>
            <person name="Galgiani J."/>
            <person name="Gardner M.J."/>
            <person name="Kirkland T.N."/>
            <person name="Taylor J.W."/>
            <person name="Young S.K."/>
            <person name="Zeng Q."/>
            <person name="Koehrsen M."/>
            <person name="Alvarado L."/>
            <person name="Berlin A."/>
            <person name="Borenstein D."/>
            <person name="Chapman S.B."/>
            <person name="Chen Z."/>
            <person name="Engels R."/>
            <person name="Freedman E."/>
            <person name="Gellesch M."/>
            <person name="Goldberg J."/>
            <person name="Griggs A."/>
            <person name="Gujja S."/>
            <person name="Heilman E."/>
            <person name="Heiman D."/>
            <person name="Howarth C."/>
            <person name="Jen D."/>
            <person name="Larson L."/>
            <person name="Mehta T."/>
            <person name="Neiman D."/>
            <person name="Park D."/>
            <person name="Pearson M."/>
            <person name="Richards J."/>
            <person name="Roberts A."/>
            <person name="Saif S."/>
            <person name="Shea T."/>
            <person name="Shenoy N."/>
            <person name="Sisk P."/>
            <person name="Stolte C."/>
            <person name="Sykes S."/>
            <person name="Walk T."/>
            <person name="White J."/>
            <person name="Yandava C."/>
            <person name="Haas B."/>
            <person name="Nusbaum C."/>
            <person name="Birren B."/>
        </authorList>
    </citation>
    <scope>NUCLEOTIDE SEQUENCE [LARGE SCALE GENOMIC DNA]</scope>
    <source>
        <strain evidence="3">RMSCC 757 / Silveira</strain>
    </source>
</reference>
<feature type="region of interest" description="Disordered" evidence="1">
    <location>
        <begin position="344"/>
        <end position="465"/>
    </location>
</feature>
<dbReference type="Pfam" id="PF01803">
    <property type="entry name" value="LIM_bind"/>
    <property type="match status" value="1"/>
</dbReference>